<evidence type="ECO:0000313" key="5">
    <source>
        <dbReference type="EMBL" id="SHI08943.1"/>
    </source>
</evidence>
<proteinExistence type="predicted"/>
<dbReference type="PANTHER" id="PTHR22550:SF14">
    <property type="entry name" value="VWFA DOMAIN-CONTAINING PROTEIN"/>
    <property type="match status" value="1"/>
</dbReference>
<feature type="compositionally biased region" description="Polar residues" evidence="2">
    <location>
        <begin position="490"/>
        <end position="501"/>
    </location>
</feature>
<dbReference type="PROSITE" id="PS50005">
    <property type="entry name" value="TPR"/>
    <property type="match status" value="1"/>
</dbReference>
<evidence type="ECO:0000256" key="3">
    <source>
        <dbReference type="SAM" id="Phobius"/>
    </source>
</evidence>
<name>A0A1M5YBR9_9GAMM</name>
<dbReference type="SMART" id="SM00028">
    <property type="entry name" value="TPR"/>
    <property type="match status" value="1"/>
</dbReference>
<feature type="repeat" description="TPR" evidence="1">
    <location>
        <begin position="396"/>
        <end position="429"/>
    </location>
</feature>
<dbReference type="RefSeq" id="WP_067663634.1">
    <property type="nucleotide sequence ID" value="NZ_FQXG01000007.1"/>
</dbReference>
<organism evidence="5 6">
    <name type="scientific">Ferrimonas marina</name>
    <dbReference type="NCBI Taxonomy" id="299255"/>
    <lineage>
        <taxon>Bacteria</taxon>
        <taxon>Pseudomonadati</taxon>
        <taxon>Pseudomonadota</taxon>
        <taxon>Gammaproteobacteria</taxon>
        <taxon>Alteromonadales</taxon>
        <taxon>Ferrimonadaceae</taxon>
        <taxon>Ferrimonas</taxon>
    </lineage>
</organism>
<keyword evidence="3" id="KW-0812">Transmembrane</keyword>
<dbReference type="STRING" id="299255.SAMN02745129_4003"/>
<dbReference type="SUPFAM" id="SSF48452">
    <property type="entry name" value="TPR-like"/>
    <property type="match status" value="1"/>
</dbReference>
<dbReference type="InterPro" id="IPR050768">
    <property type="entry name" value="UPF0353/GerABKA_families"/>
</dbReference>
<dbReference type="PANTHER" id="PTHR22550">
    <property type="entry name" value="SPORE GERMINATION PROTEIN"/>
    <property type="match status" value="1"/>
</dbReference>
<keyword evidence="6" id="KW-1185">Reference proteome</keyword>
<dbReference type="InterPro" id="IPR019734">
    <property type="entry name" value="TPR_rpt"/>
</dbReference>
<feature type="compositionally biased region" description="Low complexity" evidence="2">
    <location>
        <begin position="548"/>
        <end position="557"/>
    </location>
</feature>
<feature type="region of interest" description="Disordered" evidence="2">
    <location>
        <begin position="276"/>
        <end position="295"/>
    </location>
</feature>
<feature type="compositionally biased region" description="Polar residues" evidence="2">
    <location>
        <begin position="513"/>
        <end position="522"/>
    </location>
</feature>
<protein>
    <submittedName>
        <fullName evidence="5">Ca-activated chloride channel family protein</fullName>
    </submittedName>
</protein>
<keyword evidence="3" id="KW-1133">Transmembrane helix</keyword>
<dbReference type="InterPro" id="IPR036465">
    <property type="entry name" value="vWFA_dom_sf"/>
</dbReference>
<dbReference type="Gene3D" id="1.25.40.10">
    <property type="entry name" value="Tetratricopeptide repeat domain"/>
    <property type="match status" value="1"/>
</dbReference>
<dbReference type="Proteomes" id="UP000184268">
    <property type="component" value="Unassembled WGS sequence"/>
</dbReference>
<keyword evidence="1" id="KW-0802">TPR repeat</keyword>
<gene>
    <name evidence="5" type="ORF">SAMN02745129_4003</name>
</gene>
<dbReference type="OrthoDB" id="9807628at2"/>
<dbReference type="Pfam" id="PF13519">
    <property type="entry name" value="VWA_2"/>
    <property type="match status" value="1"/>
</dbReference>
<dbReference type="InterPro" id="IPR002035">
    <property type="entry name" value="VWF_A"/>
</dbReference>
<evidence type="ECO:0000256" key="1">
    <source>
        <dbReference type="PROSITE-ProRule" id="PRU00339"/>
    </source>
</evidence>
<evidence type="ECO:0000256" key="2">
    <source>
        <dbReference type="SAM" id="MobiDB-lite"/>
    </source>
</evidence>
<sequence>MADFHLVRPWVLLGLLLLPILAWWLRKHSLNGHHWQSLLPAHLQSALLQGDREQKPLGSALPLALLALMLLSLSGPSWDRQPVPLYQLQQGRVMVMDLSYSMWATDLPPNRITQARFKALDLLEQLPEGEMGLVAYAGDAFALAPMTDDRATLANLIPVLGPELMPAPGSNLPRALYEADRLLRDAGYQQGEILLLIDDLLPEYADEVMDLAERLPWTLRMLTLGTREGAPMEQPNGDLVRDRAGQVALARTNFDLLARVAQASGGSLVRYQPDGSDVTALSQSPSLADDSARHDSQTHQQWLDRGGFLLPLLLLPFALLLRRHALLALLPLLMLTPSSEASWWQTQDQRGQAAFETGEYAEAAQLFDDPAWQGTAHYRAGQYEQALSAFDDADDLTSRYNAGNALAQLGDYAEAAERYRQVLAQQPDHADAQANLALMEQLQQEQSQQQGQGEQEGDGESGDDSQSGEGEQPPGDDSESGEQGDGANPDQPSEEQGQPDPSNGEGDAESEQGNDAQPDNQQAPEPRDSSDPSSSAPPSDSPEPSSPQSPDSAEPEPGQSSEGSAQPMNEQDEQTESQAEAQAAAAAESDGEQDELLQRQLRLVPDDPGQLLRNKMEREYQRRRAEGSLNRERTQW</sequence>
<feature type="compositionally biased region" description="Polar residues" evidence="2">
    <location>
        <begin position="558"/>
        <end position="569"/>
    </location>
</feature>
<keyword evidence="3" id="KW-0472">Membrane</keyword>
<feature type="compositionally biased region" description="Basic and acidic residues" evidence="2">
    <location>
        <begin position="614"/>
        <end position="636"/>
    </location>
</feature>
<reference evidence="5 6" key="1">
    <citation type="submission" date="2016-11" db="EMBL/GenBank/DDBJ databases">
        <authorList>
            <person name="Jaros S."/>
            <person name="Januszkiewicz K."/>
            <person name="Wedrychowicz H."/>
        </authorList>
    </citation>
    <scope>NUCLEOTIDE SEQUENCE [LARGE SCALE GENOMIC DNA]</scope>
    <source>
        <strain evidence="5 6">DSM 16917</strain>
    </source>
</reference>
<evidence type="ECO:0000259" key="4">
    <source>
        <dbReference type="Pfam" id="PF13519"/>
    </source>
</evidence>
<feature type="compositionally biased region" description="Low complexity" evidence="2">
    <location>
        <begin position="442"/>
        <end position="453"/>
    </location>
</feature>
<accession>A0A1M5YBR9</accession>
<dbReference type="AlphaFoldDB" id="A0A1M5YBR9"/>
<feature type="transmembrane region" description="Helical" evidence="3">
    <location>
        <begin position="6"/>
        <end position="25"/>
    </location>
</feature>
<evidence type="ECO:0000313" key="6">
    <source>
        <dbReference type="Proteomes" id="UP000184268"/>
    </source>
</evidence>
<feature type="region of interest" description="Disordered" evidence="2">
    <location>
        <begin position="442"/>
        <end position="636"/>
    </location>
</feature>
<dbReference type="EMBL" id="FQXG01000007">
    <property type="protein sequence ID" value="SHI08943.1"/>
    <property type="molecule type" value="Genomic_DNA"/>
</dbReference>
<feature type="compositionally biased region" description="Low complexity" evidence="2">
    <location>
        <begin position="576"/>
        <end position="588"/>
    </location>
</feature>
<dbReference type="Pfam" id="PF13414">
    <property type="entry name" value="TPR_11"/>
    <property type="match status" value="1"/>
</dbReference>
<dbReference type="SUPFAM" id="SSF53300">
    <property type="entry name" value="vWA-like"/>
    <property type="match status" value="1"/>
</dbReference>
<feature type="domain" description="VWFA" evidence="4">
    <location>
        <begin position="93"/>
        <end position="198"/>
    </location>
</feature>
<dbReference type="InterPro" id="IPR011990">
    <property type="entry name" value="TPR-like_helical_dom_sf"/>
</dbReference>
<dbReference type="Gene3D" id="3.40.50.410">
    <property type="entry name" value="von Willebrand factor, type A domain"/>
    <property type="match status" value="1"/>
</dbReference>